<proteinExistence type="predicted"/>
<accession>A0A316A535</accession>
<dbReference type="Proteomes" id="UP000245469">
    <property type="component" value="Unassembled WGS sequence"/>
</dbReference>
<reference evidence="1 2" key="1">
    <citation type="submission" date="2018-03" db="EMBL/GenBank/DDBJ databases">
        <title>Genomic Encyclopedia of Archaeal and Bacterial Type Strains, Phase II (KMG-II): from individual species to whole genera.</title>
        <authorList>
            <person name="Goeker M."/>
        </authorList>
    </citation>
    <scope>NUCLEOTIDE SEQUENCE [LARGE SCALE GENOMIC DNA]</scope>
    <source>
        <strain evidence="1 2">DSM 44889</strain>
    </source>
</reference>
<dbReference type="EMBL" id="QGDQ01000018">
    <property type="protein sequence ID" value="PWJ52649.1"/>
    <property type="molecule type" value="Genomic_DNA"/>
</dbReference>
<dbReference type="AlphaFoldDB" id="A0A316A535"/>
<evidence type="ECO:0000313" key="1">
    <source>
        <dbReference type="EMBL" id="PWJ52649.1"/>
    </source>
</evidence>
<sequence>MNVADTLGDLTSQLAQLYARRGPAVANDLDVDAALHGRSAVIALTRDLLFWGTRLREGTRPTLVDAETKPAHGLAWHLARHPTPEATRSPMDVARLAAPGSPAERWERVATQASLVQAQWDASSSRPMGPAVRTVVADATVLALSVSHLDQRLATAATASGRPDVAKALTSEAVHGLRASAEATLRHLARDDLPAWRADVAVPVRRLDVMPMRNPADVPRGLARLMSLLDAGTHVSPAHLHLVLRGQERIAAALGKDCAALWRATADPSTFDTGRRLTELRLSLQGAAPALRKDIGSIEPADPRALLQVNECLRALGFSLPEARRGLPQRVDLVADQTATLLYSVHAVSSCVRNQVDERRWLTAQWNHDETAQTWHRADRLDHPRIGPLLTLGETALDLLTRPAALMALSAPQPAMAQTASRGHVMA</sequence>
<name>A0A316A535_9ACTN</name>
<dbReference type="OrthoDB" id="9887596at2"/>
<evidence type="ECO:0000313" key="2">
    <source>
        <dbReference type="Proteomes" id="UP000245469"/>
    </source>
</evidence>
<comment type="caution">
    <text evidence="1">The sequence shown here is derived from an EMBL/GenBank/DDBJ whole genome shotgun (WGS) entry which is preliminary data.</text>
</comment>
<organism evidence="1 2">
    <name type="scientific">Quadrisphaera granulorum</name>
    <dbReference type="NCBI Taxonomy" id="317664"/>
    <lineage>
        <taxon>Bacteria</taxon>
        <taxon>Bacillati</taxon>
        <taxon>Actinomycetota</taxon>
        <taxon>Actinomycetes</taxon>
        <taxon>Kineosporiales</taxon>
        <taxon>Kineosporiaceae</taxon>
        <taxon>Quadrisphaera</taxon>
    </lineage>
</organism>
<dbReference type="RefSeq" id="WP_109775143.1">
    <property type="nucleotide sequence ID" value="NZ_QGDQ01000018.1"/>
</dbReference>
<protein>
    <submittedName>
        <fullName evidence="1">Uncharacterized protein</fullName>
    </submittedName>
</protein>
<keyword evidence="2" id="KW-1185">Reference proteome</keyword>
<gene>
    <name evidence="1" type="ORF">BXY45_11820</name>
</gene>